<organism evidence="2 3">
    <name type="scientific">Persicimonas caeni</name>
    <dbReference type="NCBI Taxonomy" id="2292766"/>
    <lineage>
        <taxon>Bacteria</taxon>
        <taxon>Deltaproteobacteria</taxon>
        <taxon>Bradymonadales</taxon>
        <taxon>Bradymonadaceae</taxon>
        <taxon>Persicimonas</taxon>
    </lineage>
</organism>
<dbReference type="AlphaFoldDB" id="A0A4Y6PQQ5"/>
<evidence type="ECO:0000256" key="1">
    <source>
        <dbReference type="SAM" id="SignalP"/>
    </source>
</evidence>
<keyword evidence="3" id="KW-1185">Reference proteome</keyword>
<sequence>MRRTYLKWLSGAAFAGTMLLGLAGAAAENNAAEREDGPHVADAPLQTPEVEQTASTALDVQEAFEDVAQKAFAETFPQGKLSVVQREIFATAAVLTTAHRVALTGQRQRYKYRRALVYQAASRRALQDEHYAVAMYLSLHARAIGDSVIRANTSRYRRDYQPYDLDMIKRAGGVSSDVIVDYLKVAEDEVPAVRLLFTGGGVKEARN</sequence>
<protein>
    <submittedName>
        <fullName evidence="2">Uncharacterized protein</fullName>
    </submittedName>
</protein>
<feature type="chain" id="PRO_5030106257" evidence="1">
    <location>
        <begin position="26"/>
        <end position="207"/>
    </location>
</feature>
<gene>
    <name evidence="2" type="ORF">FIV42_06250</name>
</gene>
<evidence type="ECO:0000313" key="2">
    <source>
        <dbReference type="EMBL" id="QDG50347.1"/>
    </source>
</evidence>
<proteinExistence type="predicted"/>
<dbReference type="Proteomes" id="UP000315995">
    <property type="component" value="Chromosome"/>
</dbReference>
<accession>A0A5B8Y316</accession>
<feature type="signal peptide" evidence="1">
    <location>
        <begin position="1"/>
        <end position="25"/>
    </location>
</feature>
<keyword evidence="1" id="KW-0732">Signal</keyword>
<name>A0A4Y6PQQ5_PERCE</name>
<accession>A0A4Y6PQQ5</accession>
<dbReference type="EMBL" id="CP041186">
    <property type="protein sequence ID" value="QDG50347.1"/>
    <property type="molecule type" value="Genomic_DNA"/>
</dbReference>
<evidence type="ECO:0000313" key="3">
    <source>
        <dbReference type="Proteomes" id="UP000315995"/>
    </source>
</evidence>
<dbReference type="RefSeq" id="WP_141196843.1">
    <property type="nucleotide sequence ID" value="NZ_CP041186.1"/>
</dbReference>
<reference evidence="2 3" key="1">
    <citation type="submission" date="2019-06" db="EMBL/GenBank/DDBJ databases">
        <title>Persicimonas caeni gen. nov., sp. nov., a predatory bacterium isolated from solar saltern.</title>
        <authorList>
            <person name="Wang S."/>
        </authorList>
    </citation>
    <scope>NUCLEOTIDE SEQUENCE [LARGE SCALE GENOMIC DNA]</scope>
    <source>
        <strain evidence="2 3">YN101</strain>
    </source>
</reference>